<protein>
    <submittedName>
        <fullName evidence="1">Uncharacterized protein</fullName>
    </submittedName>
</protein>
<sequence>MTTLPYREDSQLRFPAFMWRPDRRAARLLGEMTLFLAKRYARTGSFVDPQQEMIADSEWLAVAPESPVIVHEAVDLLASGYPGYRLYLVRSLRIAVQEALDWQERDQVEDAFAAAVGNTCWGAVALTVADPAPRYNLGALKARISVVLRHWNALAELRYIDVGPLPSEVSLGEPGAPLSLEELMNERHAGLTALWLPGDPTGDPRQDIPAAVDALEAADPETREARALTWLAALAAEDPDLRHPEAMSDMDFLRQEWTELTDHERDAIAAGSTSLARAILRRADRYFEPLRH</sequence>
<gene>
    <name evidence="1" type="ORF">LZC95_47800</name>
</gene>
<organism evidence="1 2">
    <name type="scientific">Pendulispora brunnea</name>
    <dbReference type="NCBI Taxonomy" id="2905690"/>
    <lineage>
        <taxon>Bacteria</taxon>
        <taxon>Pseudomonadati</taxon>
        <taxon>Myxococcota</taxon>
        <taxon>Myxococcia</taxon>
        <taxon>Myxococcales</taxon>
        <taxon>Sorangiineae</taxon>
        <taxon>Pendulisporaceae</taxon>
        <taxon>Pendulispora</taxon>
    </lineage>
</organism>
<keyword evidence="2" id="KW-1185">Reference proteome</keyword>
<evidence type="ECO:0000313" key="1">
    <source>
        <dbReference type="EMBL" id="WXA94137.1"/>
    </source>
</evidence>
<evidence type="ECO:0000313" key="2">
    <source>
        <dbReference type="Proteomes" id="UP001379533"/>
    </source>
</evidence>
<reference evidence="1 2" key="1">
    <citation type="submission" date="2021-12" db="EMBL/GenBank/DDBJ databases">
        <title>Discovery of the Pendulisporaceae a myxobacterial family with distinct sporulation behavior and unique specialized metabolism.</title>
        <authorList>
            <person name="Garcia R."/>
            <person name="Popoff A."/>
            <person name="Bader C.D."/>
            <person name="Loehr J."/>
            <person name="Walesch S."/>
            <person name="Walt C."/>
            <person name="Boldt J."/>
            <person name="Bunk B."/>
            <person name="Haeckl F.J.F.P.J."/>
            <person name="Gunesch A.P."/>
            <person name="Birkelbach J."/>
            <person name="Nuebel U."/>
            <person name="Pietschmann T."/>
            <person name="Bach T."/>
            <person name="Mueller R."/>
        </authorList>
    </citation>
    <scope>NUCLEOTIDE SEQUENCE [LARGE SCALE GENOMIC DNA]</scope>
    <source>
        <strain evidence="1 2">MSr12523</strain>
    </source>
</reference>
<dbReference type="RefSeq" id="WP_394844739.1">
    <property type="nucleotide sequence ID" value="NZ_CP089982.1"/>
</dbReference>
<dbReference type="EMBL" id="CP089982">
    <property type="protein sequence ID" value="WXA94137.1"/>
    <property type="molecule type" value="Genomic_DNA"/>
</dbReference>
<accession>A0ABZ2K612</accession>
<name>A0ABZ2K612_9BACT</name>
<dbReference type="Proteomes" id="UP001379533">
    <property type="component" value="Chromosome"/>
</dbReference>
<proteinExistence type="predicted"/>